<evidence type="ECO:0000313" key="2">
    <source>
        <dbReference type="Proteomes" id="UP000298030"/>
    </source>
</evidence>
<name>A0A4Y7STE1_COPMI</name>
<evidence type="ECO:0000313" key="1">
    <source>
        <dbReference type="EMBL" id="TEB24908.1"/>
    </source>
</evidence>
<dbReference type="EMBL" id="QPFP01000062">
    <property type="protein sequence ID" value="TEB24908.1"/>
    <property type="molecule type" value="Genomic_DNA"/>
</dbReference>
<keyword evidence="2" id="KW-1185">Reference proteome</keyword>
<gene>
    <name evidence="1" type="ORF">FA13DRAFT_1738923</name>
</gene>
<accession>A0A4Y7STE1</accession>
<organism evidence="1 2">
    <name type="scientific">Coprinellus micaceus</name>
    <name type="common">Glistening ink-cap mushroom</name>
    <name type="synonym">Coprinus micaceus</name>
    <dbReference type="NCBI Taxonomy" id="71717"/>
    <lineage>
        <taxon>Eukaryota</taxon>
        <taxon>Fungi</taxon>
        <taxon>Dikarya</taxon>
        <taxon>Basidiomycota</taxon>
        <taxon>Agaricomycotina</taxon>
        <taxon>Agaricomycetes</taxon>
        <taxon>Agaricomycetidae</taxon>
        <taxon>Agaricales</taxon>
        <taxon>Agaricineae</taxon>
        <taxon>Psathyrellaceae</taxon>
        <taxon>Coprinellus</taxon>
    </lineage>
</organism>
<proteinExistence type="predicted"/>
<comment type="caution">
    <text evidence="1">The sequence shown here is derived from an EMBL/GenBank/DDBJ whole genome shotgun (WGS) entry which is preliminary data.</text>
</comment>
<dbReference type="AlphaFoldDB" id="A0A4Y7STE1"/>
<reference evidence="1 2" key="1">
    <citation type="journal article" date="2019" name="Nat. Ecol. Evol.">
        <title>Megaphylogeny resolves global patterns of mushroom evolution.</title>
        <authorList>
            <person name="Varga T."/>
            <person name="Krizsan K."/>
            <person name="Foldi C."/>
            <person name="Dima B."/>
            <person name="Sanchez-Garcia M."/>
            <person name="Sanchez-Ramirez S."/>
            <person name="Szollosi G.J."/>
            <person name="Szarkandi J.G."/>
            <person name="Papp V."/>
            <person name="Albert L."/>
            <person name="Andreopoulos W."/>
            <person name="Angelini C."/>
            <person name="Antonin V."/>
            <person name="Barry K.W."/>
            <person name="Bougher N.L."/>
            <person name="Buchanan P."/>
            <person name="Buyck B."/>
            <person name="Bense V."/>
            <person name="Catcheside P."/>
            <person name="Chovatia M."/>
            <person name="Cooper J."/>
            <person name="Damon W."/>
            <person name="Desjardin D."/>
            <person name="Finy P."/>
            <person name="Geml J."/>
            <person name="Haridas S."/>
            <person name="Hughes K."/>
            <person name="Justo A."/>
            <person name="Karasinski D."/>
            <person name="Kautmanova I."/>
            <person name="Kiss B."/>
            <person name="Kocsube S."/>
            <person name="Kotiranta H."/>
            <person name="LaButti K.M."/>
            <person name="Lechner B.E."/>
            <person name="Liimatainen K."/>
            <person name="Lipzen A."/>
            <person name="Lukacs Z."/>
            <person name="Mihaltcheva S."/>
            <person name="Morgado L.N."/>
            <person name="Niskanen T."/>
            <person name="Noordeloos M.E."/>
            <person name="Ohm R.A."/>
            <person name="Ortiz-Santana B."/>
            <person name="Ovrebo C."/>
            <person name="Racz N."/>
            <person name="Riley R."/>
            <person name="Savchenko A."/>
            <person name="Shiryaev A."/>
            <person name="Soop K."/>
            <person name="Spirin V."/>
            <person name="Szebenyi C."/>
            <person name="Tomsovsky M."/>
            <person name="Tulloss R.E."/>
            <person name="Uehling J."/>
            <person name="Grigoriev I.V."/>
            <person name="Vagvolgyi C."/>
            <person name="Papp T."/>
            <person name="Martin F.M."/>
            <person name="Miettinen O."/>
            <person name="Hibbett D.S."/>
            <person name="Nagy L.G."/>
        </authorList>
    </citation>
    <scope>NUCLEOTIDE SEQUENCE [LARGE SCALE GENOMIC DNA]</scope>
    <source>
        <strain evidence="1 2">FP101781</strain>
    </source>
</reference>
<protein>
    <submittedName>
        <fullName evidence="1">Uncharacterized protein</fullName>
    </submittedName>
</protein>
<dbReference type="Proteomes" id="UP000298030">
    <property type="component" value="Unassembled WGS sequence"/>
</dbReference>
<sequence length="176" mass="20008">MKVLHPARDDEWLGVLHLLTMWEMQEIRELCLDNLFQEEGDISSLQLLLHARRFRIRSWFLRATLISSLGLPTVCKIMDMQTRTSLAGIFGFHDDAQDAALVQLDRLCCGKCNESLFDEDRTCSNPQCPEAHNQHAERSSAYVTADSVSMISSNERLSTVGGKSKDEFPARAMFDR</sequence>